<sequence>MLIQYFLSGFFVVVMLAAIALSRGSKMIALGVLLGTSGSLVFVWFPELATTVAHSAGVGRGADLLLYLWFAVSGLLLVGAYLRIRRLSEEVTELARAVALANPRRPAS</sequence>
<feature type="transmembrane region" description="Helical" evidence="1">
    <location>
        <begin position="6"/>
        <end position="21"/>
    </location>
</feature>
<dbReference type="Proteomes" id="UP000561045">
    <property type="component" value="Unassembled WGS sequence"/>
</dbReference>
<dbReference type="AlphaFoldDB" id="A0A840BL11"/>
<evidence type="ECO:0000256" key="1">
    <source>
        <dbReference type="SAM" id="Phobius"/>
    </source>
</evidence>
<protein>
    <recommendedName>
        <fullName evidence="4">DUF2304 domain-containing protein</fullName>
    </recommendedName>
</protein>
<keyword evidence="1" id="KW-0812">Transmembrane</keyword>
<accession>A0A840BL11</accession>
<evidence type="ECO:0000313" key="3">
    <source>
        <dbReference type="Proteomes" id="UP000561045"/>
    </source>
</evidence>
<dbReference type="Pfam" id="PF10066">
    <property type="entry name" value="DUF2304"/>
    <property type="match status" value="1"/>
</dbReference>
<evidence type="ECO:0008006" key="4">
    <source>
        <dbReference type="Google" id="ProtNLM"/>
    </source>
</evidence>
<feature type="transmembrane region" description="Helical" evidence="1">
    <location>
        <begin position="28"/>
        <end position="45"/>
    </location>
</feature>
<gene>
    <name evidence="2" type="ORF">GGR36_001537</name>
</gene>
<dbReference type="EMBL" id="JACIET010000001">
    <property type="protein sequence ID" value="MBB4012229.1"/>
    <property type="molecule type" value="Genomic_DNA"/>
</dbReference>
<organism evidence="2 3">
    <name type="scientific">Niveibacterium umoris</name>
    <dbReference type="NCBI Taxonomy" id="1193620"/>
    <lineage>
        <taxon>Bacteria</taxon>
        <taxon>Pseudomonadati</taxon>
        <taxon>Pseudomonadota</taxon>
        <taxon>Betaproteobacteria</taxon>
        <taxon>Rhodocyclales</taxon>
        <taxon>Rhodocyclaceae</taxon>
        <taxon>Niveibacterium</taxon>
    </lineage>
</organism>
<keyword evidence="1" id="KW-1133">Transmembrane helix</keyword>
<dbReference type="RefSeq" id="WP_183633947.1">
    <property type="nucleotide sequence ID" value="NZ_BAABLE010000011.1"/>
</dbReference>
<reference evidence="2 3" key="1">
    <citation type="submission" date="2020-08" db="EMBL/GenBank/DDBJ databases">
        <title>Genomic Encyclopedia of Type Strains, Phase IV (KMG-IV): sequencing the most valuable type-strain genomes for metagenomic binning, comparative biology and taxonomic classification.</title>
        <authorList>
            <person name="Goeker M."/>
        </authorList>
    </citation>
    <scope>NUCLEOTIDE SEQUENCE [LARGE SCALE GENOMIC DNA]</scope>
    <source>
        <strain evidence="2 3">DSM 106739</strain>
    </source>
</reference>
<keyword evidence="1" id="KW-0472">Membrane</keyword>
<comment type="caution">
    <text evidence="2">The sequence shown here is derived from an EMBL/GenBank/DDBJ whole genome shotgun (WGS) entry which is preliminary data.</text>
</comment>
<proteinExistence type="predicted"/>
<dbReference type="InterPro" id="IPR019277">
    <property type="entry name" value="DUF2304"/>
</dbReference>
<evidence type="ECO:0000313" key="2">
    <source>
        <dbReference type="EMBL" id="MBB4012229.1"/>
    </source>
</evidence>
<name>A0A840BL11_9RHOO</name>
<keyword evidence="3" id="KW-1185">Reference proteome</keyword>
<feature type="transmembrane region" description="Helical" evidence="1">
    <location>
        <begin position="65"/>
        <end position="84"/>
    </location>
</feature>